<evidence type="ECO:0000256" key="9">
    <source>
        <dbReference type="PIRNR" id="PIRNR010340"/>
    </source>
</evidence>
<reference evidence="12 13" key="1">
    <citation type="submission" date="2021-07" db="EMBL/GenBank/DDBJ databases">
        <title>The Aristolochia fimbriata genome: insights into angiosperm evolution, floral development and chemical biosynthesis.</title>
        <authorList>
            <person name="Jiao Y."/>
        </authorList>
    </citation>
    <scope>NUCLEOTIDE SEQUENCE [LARGE SCALE GENOMIC DNA]</scope>
    <source>
        <strain evidence="12">IBCAS-2021</strain>
        <tissue evidence="12">Leaf</tissue>
    </source>
</reference>
<comment type="subcellular location">
    <subcellularLocation>
        <location evidence="1">Nucleus</location>
        <location evidence="1">Nucleolus</location>
    </subcellularLocation>
    <subcellularLocation>
        <location evidence="2">Nucleus</location>
        <location evidence="2">Nucleoplasm</location>
    </subcellularLocation>
</comment>
<dbReference type="PROSITE" id="PS00675">
    <property type="entry name" value="SIGMA54_INTERACT_1"/>
    <property type="match status" value="1"/>
</dbReference>
<evidence type="ECO:0000256" key="10">
    <source>
        <dbReference type="SAM" id="MobiDB-lite"/>
    </source>
</evidence>
<keyword evidence="8 9" id="KW-0539">Nucleus</keyword>
<dbReference type="FunFam" id="3.40.50.300:FF:000142">
    <property type="entry name" value="Midasin"/>
    <property type="match status" value="1"/>
</dbReference>
<dbReference type="GO" id="GO:0005730">
    <property type="term" value="C:nucleolus"/>
    <property type="evidence" value="ECO:0007669"/>
    <property type="project" value="UniProtKB-SubCell"/>
</dbReference>
<dbReference type="PIRSF" id="PIRSF010340">
    <property type="entry name" value="Midasin"/>
    <property type="match status" value="1"/>
</dbReference>
<feature type="compositionally biased region" description="Acidic residues" evidence="10">
    <location>
        <begin position="4810"/>
        <end position="4819"/>
    </location>
</feature>
<protein>
    <recommendedName>
        <fullName evidence="4 9">Midasin</fullName>
    </recommendedName>
</protein>
<evidence type="ECO:0000256" key="1">
    <source>
        <dbReference type="ARBA" id="ARBA00004604"/>
    </source>
</evidence>
<dbReference type="Proteomes" id="UP000825729">
    <property type="component" value="Unassembled WGS sequence"/>
</dbReference>
<dbReference type="InterPro" id="IPR003593">
    <property type="entry name" value="AAA+_ATPase"/>
</dbReference>
<dbReference type="FunFam" id="3.40.50.300:FF:000582">
    <property type="entry name" value="Midasin"/>
    <property type="match status" value="1"/>
</dbReference>
<feature type="compositionally biased region" description="Acidic residues" evidence="10">
    <location>
        <begin position="4673"/>
        <end position="4687"/>
    </location>
</feature>
<evidence type="ECO:0000256" key="3">
    <source>
        <dbReference type="ARBA" id="ARBA00007188"/>
    </source>
</evidence>
<dbReference type="InterPro" id="IPR025662">
    <property type="entry name" value="Sigma_54_int_dom_ATP-bd_1"/>
</dbReference>
<dbReference type="FunFam" id="3.40.50.300:FF:001861">
    <property type="entry name" value="Midasin"/>
    <property type="match status" value="1"/>
</dbReference>
<evidence type="ECO:0000313" key="12">
    <source>
        <dbReference type="EMBL" id="KAG9452841.1"/>
    </source>
</evidence>
<feature type="region of interest" description="Disordered" evidence="10">
    <location>
        <begin position="4592"/>
        <end position="4621"/>
    </location>
</feature>
<evidence type="ECO:0000313" key="13">
    <source>
        <dbReference type="Proteomes" id="UP000825729"/>
    </source>
</evidence>
<dbReference type="GO" id="GO:0016887">
    <property type="term" value="F:ATP hydrolysis activity"/>
    <property type="evidence" value="ECO:0007669"/>
    <property type="project" value="InterPro"/>
</dbReference>
<dbReference type="InterPro" id="IPR012099">
    <property type="entry name" value="Midasin"/>
</dbReference>
<dbReference type="EMBL" id="JAINDJ010000003">
    <property type="protein sequence ID" value="KAG9452841.1"/>
    <property type="molecule type" value="Genomic_DNA"/>
</dbReference>
<dbReference type="GO" id="GO:0000027">
    <property type="term" value="P:ribosomal large subunit assembly"/>
    <property type="evidence" value="ECO:0007669"/>
    <property type="project" value="InterPro"/>
</dbReference>
<evidence type="ECO:0000256" key="8">
    <source>
        <dbReference type="ARBA" id="ARBA00023242"/>
    </source>
</evidence>
<dbReference type="Pfam" id="PF07728">
    <property type="entry name" value="AAA_5"/>
    <property type="match status" value="7"/>
</dbReference>
<feature type="domain" description="VWFA" evidence="11">
    <location>
        <begin position="5232"/>
        <end position="5397"/>
    </location>
</feature>
<dbReference type="InterPro" id="IPR011704">
    <property type="entry name" value="ATPase_dyneun-rel_AAA"/>
</dbReference>
<comment type="caution">
    <text evidence="12">The sequence shown here is derived from an EMBL/GenBank/DDBJ whole genome shotgun (WGS) entry which is preliminary data.</text>
</comment>
<dbReference type="InterPro" id="IPR027417">
    <property type="entry name" value="P-loop_NTPase"/>
</dbReference>
<feature type="compositionally biased region" description="Polar residues" evidence="10">
    <location>
        <begin position="4952"/>
        <end position="4972"/>
    </location>
</feature>
<keyword evidence="5 9" id="KW-0547">Nucleotide-binding</keyword>
<dbReference type="InterPro" id="IPR048617">
    <property type="entry name" value="MDN1_AAA_lid_4"/>
</dbReference>
<dbReference type="PANTHER" id="PTHR48103:SF2">
    <property type="entry name" value="MIDASIN"/>
    <property type="match status" value="1"/>
</dbReference>
<dbReference type="GO" id="GO:0000055">
    <property type="term" value="P:ribosomal large subunit export from nucleus"/>
    <property type="evidence" value="ECO:0007669"/>
    <property type="project" value="TreeGrafter"/>
</dbReference>
<keyword evidence="6 9" id="KW-0067">ATP-binding</keyword>
<name>A0AAV7EWH3_ARIFI</name>
<dbReference type="Pfam" id="PF21108">
    <property type="entry name" value="MDN1_4th"/>
    <property type="match status" value="1"/>
</dbReference>
<feature type="compositionally biased region" description="Basic and acidic residues" evidence="10">
    <location>
        <begin position="4751"/>
        <end position="4763"/>
    </location>
</feature>
<dbReference type="GO" id="GO:0005524">
    <property type="term" value="F:ATP binding"/>
    <property type="evidence" value="ECO:0007669"/>
    <property type="project" value="UniProtKB-KW"/>
</dbReference>
<comment type="similarity">
    <text evidence="3 9">Belongs to the midasin family.</text>
</comment>
<dbReference type="FunFam" id="3.40.50.300:FF:001384">
    <property type="entry name" value="Midasin"/>
    <property type="match status" value="1"/>
</dbReference>
<feature type="region of interest" description="Disordered" evidence="10">
    <location>
        <begin position="4633"/>
        <end position="4901"/>
    </location>
</feature>
<keyword evidence="7 9" id="KW-0143">Chaperone</keyword>
<comment type="function">
    <text evidence="9">Nuclear chaperone required for maturation and nuclear export of pre-60S ribosome subunits.</text>
</comment>
<organism evidence="12 13">
    <name type="scientific">Aristolochia fimbriata</name>
    <name type="common">White veined hardy Dutchman's pipe vine</name>
    <dbReference type="NCBI Taxonomy" id="158543"/>
    <lineage>
        <taxon>Eukaryota</taxon>
        <taxon>Viridiplantae</taxon>
        <taxon>Streptophyta</taxon>
        <taxon>Embryophyta</taxon>
        <taxon>Tracheophyta</taxon>
        <taxon>Spermatophyta</taxon>
        <taxon>Magnoliopsida</taxon>
        <taxon>Magnoliidae</taxon>
        <taxon>Piperales</taxon>
        <taxon>Aristolochiaceae</taxon>
        <taxon>Aristolochia</taxon>
    </lineage>
</organism>
<dbReference type="SUPFAM" id="SSF52540">
    <property type="entry name" value="P-loop containing nucleoside triphosphate hydrolases"/>
    <property type="match status" value="6"/>
</dbReference>
<accession>A0AAV7EWH3</accession>
<dbReference type="InterPro" id="IPR002035">
    <property type="entry name" value="VWF_A"/>
</dbReference>
<feature type="region of interest" description="Disordered" evidence="10">
    <location>
        <begin position="4913"/>
        <end position="4933"/>
    </location>
</feature>
<evidence type="ECO:0000256" key="5">
    <source>
        <dbReference type="ARBA" id="ARBA00022741"/>
    </source>
</evidence>
<evidence type="ECO:0000256" key="7">
    <source>
        <dbReference type="ARBA" id="ARBA00023186"/>
    </source>
</evidence>
<dbReference type="GO" id="GO:0005654">
    <property type="term" value="C:nucleoplasm"/>
    <property type="evidence" value="ECO:0007669"/>
    <property type="project" value="UniProtKB-SubCell"/>
</dbReference>
<dbReference type="SUPFAM" id="SSF53300">
    <property type="entry name" value="vWA-like"/>
    <property type="match status" value="1"/>
</dbReference>
<dbReference type="InterPro" id="IPR041190">
    <property type="entry name" value="Midasin_AAA_lid_5"/>
</dbReference>
<dbReference type="SMART" id="SM00382">
    <property type="entry name" value="AAA"/>
    <property type="match status" value="5"/>
</dbReference>
<dbReference type="Pfam" id="PF17865">
    <property type="entry name" value="AAA_lid_5"/>
    <property type="match status" value="1"/>
</dbReference>
<feature type="region of interest" description="Disordered" evidence="10">
    <location>
        <begin position="5046"/>
        <end position="5069"/>
    </location>
</feature>
<feature type="compositionally biased region" description="Basic and acidic residues" evidence="10">
    <location>
        <begin position="4698"/>
        <end position="4743"/>
    </location>
</feature>
<evidence type="ECO:0000259" key="11">
    <source>
        <dbReference type="PROSITE" id="PS50234"/>
    </source>
</evidence>
<dbReference type="Gene3D" id="3.40.50.300">
    <property type="entry name" value="P-loop containing nucleotide triphosphate hydrolases"/>
    <property type="match status" value="7"/>
</dbReference>
<dbReference type="CDD" id="cd00009">
    <property type="entry name" value="AAA"/>
    <property type="match status" value="2"/>
</dbReference>
<dbReference type="PROSITE" id="PS50234">
    <property type="entry name" value="VWFA"/>
    <property type="match status" value="1"/>
</dbReference>
<evidence type="ECO:0000256" key="4">
    <source>
        <dbReference type="ARBA" id="ARBA00017143"/>
    </source>
</evidence>
<gene>
    <name evidence="12" type="ORF">H6P81_005745</name>
</gene>
<dbReference type="PANTHER" id="PTHR48103">
    <property type="entry name" value="MIDASIN-RELATED"/>
    <property type="match status" value="1"/>
</dbReference>
<evidence type="ECO:0000256" key="6">
    <source>
        <dbReference type="ARBA" id="ARBA00022840"/>
    </source>
</evidence>
<dbReference type="InterPro" id="IPR040848">
    <property type="entry name" value="AAA_lid_7"/>
</dbReference>
<dbReference type="InterPro" id="IPR036465">
    <property type="entry name" value="vWFA_dom_sf"/>
</dbReference>
<dbReference type="FunFam" id="3.40.50.300:FF:001368">
    <property type="entry name" value="Midasin"/>
    <property type="match status" value="1"/>
</dbReference>
<feature type="region of interest" description="Disordered" evidence="10">
    <location>
        <begin position="4949"/>
        <end position="4976"/>
    </location>
</feature>
<keyword evidence="13" id="KW-1185">Reference proteome</keyword>
<proteinExistence type="inferred from homology"/>
<dbReference type="GO" id="GO:0030687">
    <property type="term" value="C:preribosome, large subunit precursor"/>
    <property type="evidence" value="ECO:0007669"/>
    <property type="project" value="TreeGrafter"/>
</dbReference>
<sequence>MSLDGSFTCQSALKRFLSRCPRLQQNSMFQYLLQRADHLTEEEFVNYLAEPFLNPYCTIPLFGCFRPLGKKIVEKSVELLQRVPDLRSNSVDEDGSAEVGEDEVRVIEFYQRSGRALELHETVSLAFCRALDLAPALSRSVLSYFRFAPCPFQRILTMSASSCPGEKEIQHLLFAVRISFRFLHMEPKVFSEIWNWSCFLDLVHLYTDIDLGGSLENILDIKWCAVQILSIVLKMSDRCISSFGMKPETAFICLNRWEKFCQDVAVEKASVYLDPSQRETEVASNGHDYDILSSGERALFVAPSHCEETRPPKVSKKATCGTKMEKCQFVVTSSLKKSFEIVSLALSQKLPILLHGPSGSGKTSIINKLAEVAGNRVLFLYMDEQMDTKALIGSYVCGEQPGEFRWQPGSLTQALLNGFWVVIEDIDKAPPELHSLLLPLLEGVSSYMTGHGEAIRVAEGFRLFATSSTSKHDSYCFPEGKILLGSQWRKVRVERPTDEDLLDIIKSCYPYLEPASLKLIDTFKRINFMASCYLGAPQADMPDSVGVFSRFSLRDLIKWCRRITGSDFRSSGHSLLPSDCKSIYLEAVDIFVASSASFDHRLSIMNEIARMWGVPAIETENSYFSKPIIQSLPVELQVGRVTLKHVQAAESCDVQSKEFVEICSSVQTLERIACSIKYNEPVLLVGETGTGKTTLVQNLATRLRQNLTVLNLSQQSDVTDLLGGFKPTDARCICIPLYEEFKELFYESYSKKVNETILDKLTEYLSGRKWKKLLIQLQTVFNLHKKKVQEWHESGRGTKRKRPLGDEILKRWESFAARVNAALHQIRGSMVPFSFVEGALVTAIKNGEWILLDEINLAPPETLQRIVGLLEEEGTLCLSEKGEVNNIKRHPNFRLFACMNPATDAGKKDLPHSIRSRFTEYFVDDVLSDEDLTLFVGLLMDGVHGNKTVVDRIVRFYKKAKLESEKILQDGAYQKPQFSLRSLARALGYVKKAKSRFGFDKALYGGFCMFFLTSLDGPSAKLMNKWIIDDLLGGKMCQDVKFGQYIHMEDSDMVPTNYVLTPSIKKHLMNLARAVFIKRYPVLLQGPTSSGKTSLVQYLAAVTGHEFVRINNHEHTDLQEYFGTYIPDSQGKLKFQEGALVKAVRNGHWIVLDELNLAPSDVLEALNRLLDDNRELFVPELLETIPAHPNFMLFATQNPPTLYAGRKMLSRAFRNRFLELHVDEIPEDEIIEILEQKCEIPRSRAVKMVAVMKDLHLHRQSSKVFAGKQGFMTPRDLFRWADRCRKFGSFSDEDLARDGYYLLADRLRDESEKHIVSEILQKRLLRKKSCAMLGRDDLYPQTVSGCGSISDLQEVLDAMRQHDNIICSTSMWRLCFLVARCYILREPVLLVGETGGGKTTVCQFLSAALRSKLHILNCHQYTETSDFIGGYYPVRDRSRLLVEFKLLVEQLMESEVFLHFPGNEVLCSDIEQASSTIAYLKTISNSYKQPLMSHRKVKQEDFDAFDGLLSDLVELHNKWQTIFLWQDGPLVQAMKNGDLFLIDEISLADDSVLERLNSVLEPERKLTLAEKGGSELEEISAHPNFFVLATMNPGGDYGKKELSLALQNRFTQIWVPPVSKIDELKAIALKRLDKMELSYLIDCMLKFWEWFDQLQIGRVLTVRDLLAWVDFISATEVSLGPDSAFLHGAFLVLLDGLSLGTGISRDEAQKLRERCLSYLIEQLQVTLPHIDLRLSEIENYGWGHSNAEASLCNGCDRLFGITPFYISKGDKPCKQGEFHFMAPTTCRNALRVLRAMQLPKPVLLEGSPGVGKTSLVVALAESSGNAVVRINLSEQTDIMDLLGSDLPVGSETTDGMEFAWSDGILLQALKKGSWVLLDELNLAPQSVLEGLNAILDHRTEVYIPELGITYKCPASFRVFACQNPPSQGGGRKGLPKSFLNRFTKVYVDELSTDDYHSICSSLYPSIPRSLIWKLIRLNARLYEETMVLRKYGQDGSPWEFNLRDVIRSCQMIEGSPEISRSYCFLNTVYIQRMRSMTDRNEVLRIYEDVFGRRALINPYPQVKINPQYVIIGSAFGKRNHFQPTKMMKSQLNVLPHIRHSLETALHCIQHQWLCIMVGPSSSGKTSMIRLLAQLTGNTLHELNLSSGTDISELLGSFEQYNAFRHFRNVISQVDGYINEYCSLLSECSGDALTRSCRGLINRWFMFLSQMNYSSSASDFHSAFAENWKSKPYSLLGEMVEILEQLKLHVKDNTLLLSCSCADLDKSLNIILKLKENDKILSFQAKFEWVIGGLVKAIECGEWVLLENANLCNPTVLDRINSLVEPTGSITVNECGLVDGKPLVVQAHPKFQLFLTVNPKYGEISRAMRNRGVEVYVMPPHWALDSCKREEAERQELRRFLVVSGIPITSLIDAMVEAHIYARDQGSHIGVSITLLELNYWVQLFQKLLVDGNKCTWALHKSWEHIYLSSLGGTEGVGIVNFVKGNILTFKLPGRDSEGWSLSLPGGCPELRELRSFLWYSREACVKQNCIYVEFLGALSVAIRNRKLVETDKCRHLLALLPVDVYPCLEPKSLNMTISDLRSSRCITALNKKLFVAASWALEQATESDLVLYFAWFKWYGSQLEPECSVFNCLLTILDHERDHIIWRHVTKHRKEIALNLQSDDERHPYPLLSLELVELAASKDELKIPKIFLGNAIRSLPLLRRSLQQWYSEDNFVFGERMAVLPLFKSLRKLEQEVLNVIVESVDFDQLQQIFCELIEYHRICWDASVSCSRDNGEVTAHIVVRGPSSANSRKVDKREMLVISWHYLKKQVIKLCEVHANAVDTYHGAAVALLADIDSFLMDGNWENSAWNFSSSKSLLWLHGGHPIMPTSAGAYSKMQELLMFCDSVWPLSVTSWNRLCYESRDLTAIILSTNMELKDLALQGVCMSFCITTEGCDDTAALVHQLEEISQMLQDKKHNLKRILEVDDVHSQEDNAAVCCAFGPLILNSDLAVNCWLETLPLPERKSFALDLHLLQELSQSILINLGGTVEGVCSSVSNRLKYALDFSLKCTSRPPTDFLSHQKILWILDANPSVDSAVNASLPSFVCEMWFKWHSALWTHSQKKFGKLAEVYSKQAAIPSILFKPTAALIVNQILGSVFPIKDYMFNSLKLKVISANLWQDAPFDGDIPTILLSACCALFKQIIFAHKKSFQADKFQEIERIFESFDKNGTVPEELTLLELLIKSSSHSELTSLVDLCVKPLLRELYQGSTSQGFLYHLGKAWLHLGELRFRLLRNQYDPNDFDPTLKYWIKYFQLQERISMIKLELKVRQECVLLAGGNSAGESQMQLISSLENLEMEQKKLETKLVYRPEPEKYEKIKRECAEFLERVESSLALAKKIEYMDDSLEGNYSQLIDEACNWQDTSTRIVSLLSEEYASFNDVIQPVQVALYEMKLGLGLVVSSALQKQFLFRVKQNKVDQIVGTFISLVRFPRGYSAMPISVAVHSMQPEFPSSIQDVSEHILAMDVNLLKELLSISQDTSSDKENVMLLILLERVSHFLYASSLMDKASFLFLNEMFACFSNIWFNLKSKIRTKMDDESQQFKFRSRTFKVEEILEIDVSGFKDFASDGSLSHEWQEVLRGRKADDVAMDESPEEDWLDVEDSVSKGIVGIHNQLFGSYNLVEQPGKLNITDEDKVQSFLRSYEISRGVFKELPDVSSAYLDMNVLPEHLFRVSVEYYQQFCSSNLLGRIYNFYKHPNAPTLAKMVKPLIALQQRVVSFLNEWPEHTEIQKIHYLTEVLLSFPSNTPLAKALLGLQLLMNKVHTLLESGSKVSISDQLQSISLLVSSWRRLEVDCWPSLLDGILAEYEVNAGKLWFPLHSVLHREHSGSDLEGYNLSTFESLKEFIVEKASVGEFKKRLELVFSFYGQFKTSLTLNVSSCPLLMDKLKILYNVFGYYVQFLPLISDYIQRSRTDIEKDLKELSKLSGWEEPCHYTKSFHQKLWKLVEKFNTALQQPVLNVLKQDDMQKRIAELPTLLKQKLMDSAENKIEMSSDAINATHLGDSERPFWSGDWKKKLDSISTGLLSEEASNLIRKYLEANSECERCIDGWVAGCMSYESMCRGVMERAHLITNETQTLKKKNMWRRLLKVLQEDCGLSKHLLKKSEVDPRRNRVANFYLQPFYEVTHLLMYGSPDFTMSSSSYLSECIAEKLDFSWGIANFYYYRSISMVEQTWGNRFKSHKDLPQDQVSSSASFLEHLVMIQQDQRLLGYGFASQLEKLRKQIICLRDFSSFTGVRCSVTPNQHAILKCMWDQKNIFDSLYAMSKDVSLLLKTVKGTHLDSCGSVKAEANSFLMEIDKFLIKLQKSKESLDCYLLGGFGTLTTSGMCASPFVVSAQMEQLVVENFCLIDEMGKVINNFLESGIEPRCVKSCWVEQYVRLINKGKMMMEAFNLEMTQKTHIPEEEFSPICFNSVKESFLSTCDHILVAFEKLGSCTNLNFYFKESIAESITSWRSCIENLHLETIYDLVEKTIFLSRKLINEYGSSQPTLCYSIEMYLRDLCMLLDLILSLGEGLLLEFVKMHKTMSEMTEILASVFASVYLEGFGGADSRQQDDSDGGKTQTTSGTGMGEGEGLNDVSDQIENEDQLLGTSEQAGEDAEAPGEVPGKKDKGIEMEKDFDGDTFSVSENSEDDEGQEDDEDVNLDSVMGEGLDGQDKIDEKLWDKEDGDPDKSQEKYETGPSVREKDSNLRELRGKDDSAAEVDESDQTKNDEFDRPEENLNADVEDEVGCDENMKDTNMSKPEAFEGPSGIDIEDQSQDFKDDMNVDEPEEDTPADGINDDVKDSVDEDVQNDQTGQTDEQMREEDTGEGDVGDVDPHNDLVGKSEMDVEEAQKDMEEPRHDLSSRGDHSEPVDVAQIADSIEALEMDGSNSSDLANGLAPSKGLQPNFVPETDIAMFDSNERGDVTSEQQKVQYPVNDVSSSQRTYPNPFRSLGDALEEWKERIRVSCEPMEQKPEVPDEVEDEMAEEYRYVSEFEKGTSQALGPAMPSQIEKDVAGIKSKTDDNHHHEQEDSSKMEIEKEDAERHQMKKCMNPLGQTISEKLKDSMGQRNDSVMVEEAMEVNELKENRQEDFVSLGNFSKGEILQMSSFSVNDEDFGTGGDKQNNFEGDSTSEWRRYELDTLRLSQELAEQLRLVMEPTIASKLEGDYKTGKRINMKKVIPYIASHFRKDKIWLRRTRPNKRDYQVVVAVDDSRSMSENSCGEFARKALVTVCRAMSQLEVGQLAAVSFGQRGNIRVLHDFHEPFTSESGVKMVRSLDFKQENKIADAPIADLLKHLNNKLDASAASARLPSGQNPLQQLILIIGDGHFHEQLDNVKAYVWDALRKKRMVAFIILDSSIVDLQVVSFGSGASPFSMYLDAFPFPYYIVLNSIEALPRTLADLMRQWFELMQNS</sequence>
<dbReference type="Pfam" id="PF17867">
    <property type="entry name" value="AAA_lid_7"/>
    <property type="match status" value="3"/>
</dbReference>
<evidence type="ECO:0000256" key="2">
    <source>
        <dbReference type="ARBA" id="ARBA00004642"/>
    </source>
</evidence>
<feature type="compositionally biased region" description="Basic and acidic residues" evidence="10">
    <location>
        <begin position="4860"/>
        <end position="4897"/>
    </location>
</feature>
<feature type="compositionally biased region" description="Basic and acidic residues" evidence="10">
    <location>
        <begin position="4650"/>
        <end position="4664"/>
    </location>
</feature>